<protein>
    <submittedName>
        <fullName evidence="2">Protein phosphatase 2C 3-like</fullName>
    </submittedName>
</protein>
<gene>
    <name evidence="2" type="primary">LOC111303663</name>
</gene>
<dbReference type="Proteomes" id="UP000515121">
    <property type="component" value="Unplaced"/>
</dbReference>
<dbReference type="InterPro" id="IPR036457">
    <property type="entry name" value="PPM-type-like_dom_sf"/>
</dbReference>
<accession>A0A6P5ZSW2</accession>
<sequence length="123" mass="13710">MAPSEAEKGRKRQKLQVYAASFSLDCENAEDNSASYEDDEKQTVKVKNGRSKTKGIIVKSHSTPSRLIPVINSELYHKLGVASVCGRRRDMEDAVPIHTSFHRQGQDSAAIYFHNFGLYDGHG</sequence>
<dbReference type="GeneID" id="111303663"/>
<dbReference type="AlphaFoldDB" id="A0A6P5ZSW2"/>
<dbReference type="KEGG" id="dzi:111303663"/>
<name>A0A6P5ZSW2_DURZI</name>
<organism evidence="1 2">
    <name type="scientific">Durio zibethinus</name>
    <name type="common">Durian</name>
    <dbReference type="NCBI Taxonomy" id="66656"/>
    <lineage>
        <taxon>Eukaryota</taxon>
        <taxon>Viridiplantae</taxon>
        <taxon>Streptophyta</taxon>
        <taxon>Embryophyta</taxon>
        <taxon>Tracheophyta</taxon>
        <taxon>Spermatophyta</taxon>
        <taxon>Magnoliopsida</taxon>
        <taxon>eudicotyledons</taxon>
        <taxon>Gunneridae</taxon>
        <taxon>Pentapetalae</taxon>
        <taxon>rosids</taxon>
        <taxon>malvids</taxon>
        <taxon>Malvales</taxon>
        <taxon>Malvaceae</taxon>
        <taxon>Helicteroideae</taxon>
        <taxon>Durio</taxon>
    </lineage>
</organism>
<evidence type="ECO:0000313" key="1">
    <source>
        <dbReference type="Proteomes" id="UP000515121"/>
    </source>
</evidence>
<dbReference type="RefSeq" id="XP_022755819.1">
    <property type="nucleotide sequence ID" value="XM_022900084.1"/>
</dbReference>
<evidence type="ECO:0000313" key="2">
    <source>
        <dbReference type="RefSeq" id="XP_022755819.1"/>
    </source>
</evidence>
<proteinExistence type="predicted"/>
<reference evidence="2" key="1">
    <citation type="submission" date="2025-08" db="UniProtKB">
        <authorList>
            <consortium name="RefSeq"/>
        </authorList>
    </citation>
    <scope>IDENTIFICATION</scope>
    <source>
        <tissue evidence="2">Fruit stalk</tissue>
    </source>
</reference>
<dbReference type="SUPFAM" id="SSF81606">
    <property type="entry name" value="PP2C-like"/>
    <property type="match status" value="1"/>
</dbReference>
<keyword evidence="1" id="KW-1185">Reference proteome</keyword>
<dbReference type="Gene3D" id="3.60.40.10">
    <property type="entry name" value="PPM-type phosphatase domain"/>
    <property type="match status" value="1"/>
</dbReference>
<dbReference type="OrthoDB" id="10264738at2759"/>